<dbReference type="Gene3D" id="3.40.50.1240">
    <property type="entry name" value="Phosphoglycerate mutase-like"/>
    <property type="match status" value="1"/>
</dbReference>
<accession>A0ABR4I972</accession>
<evidence type="ECO:0000256" key="1">
    <source>
        <dbReference type="SAM" id="SignalP"/>
    </source>
</evidence>
<reference evidence="2 3" key="1">
    <citation type="submission" date="2024-07" db="EMBL/GenBank/DDBJ databases">
        <title>Section-level genome sequencing and comparative genomics of Aspergillus sections Usti and Cavernicolus.</title>
        <authorList>
            <consortium name="Lawrence Berkeley National Laboratory"/>
            <person name="Nybo J.L."/>
            <person name="Vesth T.C."/>
            <person name="Theobald S."/>
            <person name="Frisvad J.C."/>
            <person name="Larsen T.O."/>
            <person name="Kjaerboelling I."/>
            <person name="Rothschild-Mancinelli K."/>
            <person name="Lyhne E.K."/>
            <person name="Kogle M.E."/>
            <person name="Barry K."/>
            <person name="Clum A."/>
            <person name="Na H."/>
            <person name="Ledsgaard L."/>
            <person name="Lin J."/>
            <person name="Lipzen A."/>
            <person name="Kuo A."/>
            <person name="Riley R."/>
            <person name="Mondo S."/>
            <person name="LaButti K."/>
            <person name="Haridas S."/>
            <person name="Pangalinan J."/>
            <person name="Salamov A.A."/>
            <person name="Simmons B.A."/>
            <person name="Magnuson J.K."/>
            <person name="Chen J."/>
            <person name="Drula E."/>
            <person name="Henrissat B."/>
            <person name="Wiebenga A."/>
            <person name="Lubbers R.J."/>
            <person name="Gomes A.C."/>
            <person name="Makela M.R."/>
            <person name="Stajich J."/>
            <person name="Grigoriev I.V."/>
            <person name="Mortensen U.H."/>
            <person name="De vries R.P."/>
            <person name="Baker S.E."/>
            <person name="Andersen M.R."/>
        </authorList>
    </citation>
    <scope>NUCLEOTIDE SEQUENCE [LARGE SCALE GENOMIC DNA]</scope>
    <source>
        <strain evidence="2 3">CBS 600.67</strain>
    </source>
</reference>
<gene>
    <name evidence="2" type="ORF">BDW59DRAFT_173005</name>
</gene>
<feature type="signal peptide" evidence="1">
    <location>
        <begin position="1"/>
        <end position="20"/>
    </location>
</feature>
<feature type="chain" id="PRO_5046461322" description="Histidine phosphatase superfamily" evidence="1">
    <location>
        <begin position="21"/>
        <end position="225"/>
    </location>
</feature>
<dbReference type="PANTHER" id="PTHR48100:SF54">
    <property type="entry name" value="PHOSPHATASE SPAC5H10.03-RELATED"/>
    <property type="match status" value="1"/>
</dbReference>
<organism evidence="2 3">
    <name type="scientific">Aspergillus cavernicola</name>
    <dbReference type="NCBI Taxonomy" id="176166"/>
    <lineage>
        <taxon>Eukaryota</taxon>
        <taxon>Fungi</taxon>
        <taxon>Dikarya</taxon>
        <taxon>Ascomycota</taxon>
        <taxon>Pezizomycotina</taxon>
        <taxon>Eurotiomycetes</taxon>
        <taxon>Eurotiomycetidae</taxon>
        <taxon>Eurotiales</taxon>
        <taxon>Aspergillaceae</taxon>
        <taxon>Aspergillus</taxon>
        <taxon>Aspergillus subgen. Nidulantes</taxon>
    </lineage>
</organism>
<evidence type="ECO:0008006" key="4">
    <source>
        <dbReference type="Google" id="ProtNLM"/>
    </source>
</evidence>
<keyword evidence="3" id="KW-1185">Reference proteome</keyword>
<proteinExistence type="predicted"/>
<protein>
    <recommendedName>
        <fullName evidence="4">Histidine phosphatase superfamily</fullName>
    </recommendedName>
</protein>
<name>A0ABR4I972_9EURO</name>
<evidence type="ECO:0000313" key="2">
    <source>
        <dbReference type="EMBL" id="KAL2824281.1"/>
    </source>
</evidence>
<dbReference type="InterPro" id="IPR029033">
    <property type="entry name" value="His_PPase_superfam"/>
</dbReference>
<dbReference type="Proteomes" id="UP001610335">
    <property type="component" value="Unassembled WGS sequence"/>
</dbReference>
<dbReference type="PANTHER" id="PTHR48100">
    <property type="entry name" value="BROAD-SPECIFICITY PHOSPHATASE YOR283W-RELATED"/>
    <property type="match status" value="1"/>
</dbReference>
<sequence length="225" mass="25310">MPKRVAFVLALLLHWPKGTHNPTHNTSILDPPLTANGVEQYVTWSRDFTFKDSVGLVLTSPLRRTLQTAVIGFQGCLDGSNYGTEADTQFGVSDHAQLSIEPDLQAHSARPCDKGSDISVLRSEFDYFPWDILACDPTFPSKECLYATDARTLEQRGLRVHRLLQQRFKELEGSSRSNIVVVTHGGFMNFITREKEMGFRPAMPRTFMVSFEEVSRMKLEPVSSA</sequence>
<comment type="caution">
    <text evidence="2">The sequence shown here is derived from an EMBL/GenBank/DDBJ whole genome shotgun (WGS) entry which is preliminary data.</text>
</comment>
<keyword evidence="1" id="KW-0732">Signal</keyword>
<dbReference type="SUPFAM" id="SSF53254">
    <property type="entry name" value="Phosphoglycerate mutase-like"/>
    <property type="match status" value="1"/>
</dbReference>
<evidence type="ECO:0000313" key="3">
    <source>
        <dbReference type="Proteomes" id="UP001610335"/>
    </source>
</evidence>
<dbReference type="EMBL" id="JBFXLS010000045">
    <property type="protein sequence ID" value="KAL2824281.1"/>
    <property type="molecule type" value="Genomic_DNA"/>
</dbReference>
<dbReference type="InterPro" id="IPR050275">
    <property type="entry name" value="PGM_Phosphatase"/>
</dbReference>